<keyword evidence="2" id="KW-0964">Secreted</keyword>
<dbReference type="GO" id="GO:0005509">
    <property type="term" value="F:calcium ion binding"/>
    <property type="evidence" value="ECO:0007669"/>
    <property type="project" value="InterPro"/>
</dbReference>
<dbReference type="Proteomes" id="UP000184066">
    <property type="component" value="Unassembled WGS sequence"/>
</dbReference>
<dbReference type="PANTHER" id="PTHR38340">
    <property type="entry name" value="S-LAYER PROTEIN"/>
    <property type="match status" value="1"/>
</dbReference>
<evidence type="ECO:0000256" key="3">
    <source>
        <dbReference type="SAM" id="MobiDB-lite"/>
    </source>
</evidence>
<dbReference type="Pfam" id="PF00353">
    <property type="entry name" value="HemolysinCabind"/>
    <property type="match status" value="2"/>
</dbReference>
<evidence type="ECO:0000256" key="2">
    <source>
        <dbReference type="ARBA" id="ARBA00022525"/>
    </source>
</evidence>
<keyword evidence="5" id="KW-1185">Reference proteome</keyword>
<dbReference type="OrthoDB" id="8883291at2"/>
<dbReference type="STRING" id="1189325.SAMN04488119_104179"/>
<dbReference type="InterPro" id="IPR050557">
    <property type="entry name" value="RTX_toxin/Mannuronan_C5-epim"/>
</dbReference>
<dbReference type="PANTHER" id="PTHR38340:SF1">
    <property type="entry name" value="S-LAYER PROTEIN"/>
    <property type="match status" value="1"/>
</dbReference>
<proteinExistence type="predicted"/>
<feature type="region of interest" description="Disordered" evidence="3">
    <location>
        <begin position="268"/>
        <end position="320"/>
    </location>
</feature>
<dbReference type="InterPro" id="IPR001343">
    <property type="entry name" value="Hemolysn_Ca-bd"/>
</dbReference>
<dbReference type="Gene3D" id="3.40.50.1110">
    <property type="entry name" value="SGNH hydrolase"/>
    <property type="match status" value="1"/>
</dbReference>
<dbReference type="GO" id="GO:0016788">
    <property type="term" value="F:hydrolase activity, acting on ester bonds"/>
    <property type="evidence" value="ECO:0007669"/>
    <property type="project" value="UniProtKB-ARBA"/>
</dbReference>
<comment type="subcellular location">
    <subcellularLocation>
        <location evidence="1">Secreted</location>
    </subcellularLocation>
</comment>
<dbReference type="Gene3D" id="2.150.10.10">
    <property type="entry name" value="Serralysin-like metalloprotease, C-terminal"/>
    <property type="match status" value="2"/>
</dbReference>
<dbReference type="InterPro" id="IPR011049">
    <property type="entry name" value="Serralysin-like_metalloprot_C"/>
</dbReference>
<evidence type="ECO:0000313" key="5">
    <source>
        <dbReference type="Proteomes" id="UP000184066"/>
    </source>
</evidence>
<dbReference type="SUPFAM" id="SSF51120">
    <property type="entry name" value="beta-Roll"/>
    <property type="match status" value="1"/>
</dbReference>
<dbReference type="EMBL" id="FRDL01000004">
    <property type="protein sequence ID" value="SHN65883.1"/>
    <property type="molecule type" value="Genomic_DNA"/>
</dbReference>
<evidence type="ECO:0000313" key="4">
    <source>
        <dbReference type="EMBL" id="SHN65883.1"/>
    </source>
</evidence>
<organism evidence="4 5">
    <name type="scientific">Oceanicella actignis</name>
    <dbReference type="NCBI Taxonomy" id="1189325"/>
    <lineage>
        <taxon>Bacteria</taxon>
        <taxon>Pseudomonadati</taxon>
        <taxon>Pseudomonadota</taxon>
        <taxon>Alphaproteobacteria</taxon>
        <taxon>Rhodobacterales</taxon>
        <taxon>Paracoccaceae</taxon>
        <taxon>Oceanicella</taxon>
    </lineage>
</organism>
<feature type="compositionally biased region" description="Pro residues" evidence="3">
    <location>
        <begin position="271"/>
        <end position="315"/>
    </location>
</feature>
<dbReference type="GO" id="GO:0005576">
    <property type="term" value="C:extracellular region"/>
    <property type="evidence" value="ECO:0007669"/>
    <property type="project" value="UniProtKB-SubCell"/>
</dbReference>
<dbReference type="InterPro" id="IPR018511">
    <property type="entry name" value="Hemolysin-typ_Ca-bd_CS"/>
</dbReference>
<sequence>MPALRLSDDVLMIGHSLIGTTLPLMLRDLVDDAPSGGRIDAQIINGAPLSWQWDHSSEAQGVDGRAALATGAYEAVVLTEAVPLQNHLTWSDTYGYAKRFYDLAVGANPEARVYMYETWHDIRSGTGVDVPYDEGDSVPWRERLAQDLPKWQGIVEYVNANRAPGQPEMQLIPAGQAMARMHDAIAAGQVPGLNDISDLFADTIHLNDLGNYFMAMVHYAAIYGRDPGDLPEALHGDWGQAFDAPSAALADVMQDIAWQTVSETLALDPADPAPIDPTPTDPTPTDPAPSDPTPSDPAPTDPEPADPVPNDPAPGDPAEARSGLIRIGAAGDDRLVGDDGADILRGRAGNDALAGLGGDDRLAGGRGADSLDGGAGHDALRGRAGGDVLFAGDGDDVLRGGRGRDSLSGQAGDDAIAGGRGDDILAGGAGADVFVFAADWGRDRVADFVQGQDRLDFSNAGVGAASELTILDHAEGALIAWGEDSVLLAGMRADALSASDFIF</sequence>
<dbReference type="RefSeq" id="WP_072747134.1">
    <property type="nucleotide sequence ID" value="NZ_FOHL01000004.1"/>
</dbReference>
<dbReference type="PROSITE" id="PS00330">
    <property type="entry name" value="HEMOLYSIN_CALCIUM"/>
    <property type="match status" value="2"/>
</dbReference>
<name>A0A1M7T566_9RHOB</name>
<dbReference type="PRINTS" id="PR00313">
    <property type="entry name" value="CABNDNGRPT"/>
</dbReference>
<dbReference type="InterPro" id="IPR036514">
    <property type="entry name" value="SGNH_hydro_sf"/>
</dbReference>
<evidence type="ECO:0000256" key="1">
    <source>
        <dbReference type="ARBA" id="ARBA00004613"/>
    </source>
</evidence>
<gene>
    <name evidence="4" type="ORF">SAMN05216200_104179</name>
</gene>
<protein>
    <submittedName>
        <fullName evidence="4">Hemolysin-type calcium-binding repeat-containing protein</fullName>
    </submittedName>
</protein>
<reference evidence="4 5" key="1">
    <citation type="submission" date="2016-12" db="EMBL/GenBank/DDBJ databases">
        <authorList>
            <person name="Song W.-J."/>
            <person name="Kurnit D.M."/>
        </authorList>
    </citation>
    <scope>NUCLEOTIDE SEQUENCE [LARGE SCALE GENOMIC DNA]</scope>
    <source>
        <strain evidence="4 5">CGMCC 1.10808</strain>
    </source>
</reference>
<accession>A0A1M7T566</accession>
<dbReference type="AlphaFoldDB" id="A0A1M7T566"/>